<dbReference type="RefSeq" id="WP_268043341.1">
    <property type="nucleotide sequence ID" value="NZ_CP104064.1"/>
</dbReference>
<dbReference type="InterPro" id="IPR029052">
    <property type="entry name" value="Metallo-depent_PP-like"/>
</dbReference>
<reference evidence="4" key="1">
    <citation type="submission" date="2022-08" db="EMBL/GenBank/DDBJ databases">
        <title>Alicyclobacillus dauci DSM2870, complete genome.</title>
        <authorList>
            <person name="Wang Q."/>
            <person name="Cai R."/>
            <person name="Wang Z."/>
        </authorList>
    </citation>
    <scope>NUCLEOTIDE SEQUENCE</scope>
    <source>
        <strain evidence="4">DSM 28700</strain>
    </source>
</reference>
<dbReference type="Pfam" id="PF00149">
    <property type="entry name" value="Metallophos"/>
    <property type="match status" value="1"/>
</dbReference>
<evidence type="ECO:0000313" key="4">
    <source>
        <dbReference type="EMBL" id="WAH36041.1"/>
    </source>
</evidence>
<evidence type="ECO:0000259" key="3">
    <source>
        <dbReference type="Pfam" id="PF00149"/>
    </source>
</evidence>
<dbReference type="SUPFAM" id="SSF56300">
    <property type="entry name" value="Metallo-dependent phosphatases"/>
    <property type="match status" value="1"/>
</dbReference>
<accession>A0ABY6Z1D5</accession>
<evidence type="ECO:0000256" key="1">
    <source>
        <dbReference type="ARBA" id="ARBA00022723"/>
    </source>
</evidence>
<feature type="domain" description="Calcineurin-like phosphoesterase" evidence="3">
    <location>
        <begin position="39"/>
        <end position="193"/>
    </location>
</feature>
<dbReference type="InterPro" id="IPR004843">
    <property type="entry name" value="Calcineurin-like_PHP"/>
</dbReference>
<evidence type="ECO:0000256" key="2">
    <source>
        <dbReference type="ARBA" id="ARBA00022801"/>
    </source>
</evidence>
<protein>
    <submittedName>
        <fullName evidence="4">Metallophosphoesterase</fullName>
    </submittedName>
</protein>
<sequence>MLWFIVLLVILAVVYLTCIVPTKWLKIERIDMPLGLGLTVLQLSDLHVERCRVRPSKLRSMIRQEKPDIICLTGDFLDKASSFVLLVPYLKMLQGTGISTYAVLGNHDYFLKKPHELRALLQSYGITVLENEAITLDGFHLVGIDDFCSGHHDEEALRRVSRDKPVVVMTHDPTLILDMKESFDYLFAGHLHGKQFAIPFLFKLKDMGPLAAAGIYKGLHRCEKGPFYISKGLGQSGVNLRFLVRSELTIHYL</sequence>
<keyword evidence="1" id="KW-0479">Metal-binding</keyword>
<name>A0ABY6Z1D5_9BACL</name>
<keyword evidence="2" id="KW-0378">Hydrolase</keyword>
<proteinExistence type="predicted"/>
<dbReference type="InterPro" id="IPR051158">
    <property type="entry name" value="Metallophosphoesterase_sf"/>
</dbReference>
<dbReference type="PANTHER" id="PTHR31302">
    <property type="entry name" value="TRANSMEMBRANE PROTEIN WITH METALLOPHOSPHOESTERASE DOMAIN-RELATED"/>
    <property type="match status" value="1"/>
</dbReference>
<organism evidence="4 5">
    <name type="scientific">Alicyclobacillus dauci</name>
    <dbReference type="NCBI Taxonomy" id="1475485"/>
    <lineage>
        <taxon>Bacteria</taxon>
        <taxon>Bacillati</taxon>
        <taxon>Bacillota</taxon>
        <taxon>Bacilli</taxon>
        <taxon>Bacillales</taxon>
        <taxon>Alicyclobacillaceae</taxon>
        <taxon>Alicyclobacillus</taxon>
    </lineage>
</organism>
<dbReference type="Proteomes" id="UP001164803">
    <property type="component" value="Chromosome"/>
</dbReference>
<evidence type="ECO:0000313" key="5">
    <source>
        <dbReference type="Proteomes" id="UP001164803"/>
    </source>
</evidence>
<gene>
    <name evidence="4" type="ORF">NZD86_17535</name>
</gene>
<dbReference type="EMBL" id="CP104064">
    <property type="protein sequence ID" value="WAH36041.1"/>
    <property type="molecule type" value="Genomic_DNA"/>
</dbReference>
<dbReference type="Gene3D" id="3.60.21.10">
    <property type="match status" value="1"/>
</dbReference>
<dbReference type="PANTHER" id="PTHR31302:SF31">
    <property type="entry name" value="PHOSPHODIESTERASE YAEI"/>
    <property type="match status" value="1"/>
</dbReference>
<keyword evidence="5" id="KW-1185">Reference proteome</keyword>